<proteinExistence type="inferred from homology"/>
<evidence type="ECO:0000256" key="10">
    <source>
        <dbReference type="ARBA" id="ARBA00023180"/>
    </source>
</evidence>
<name>A0A0P1KRH8_9SACH</name>
<evidence type="ECO:0000256" key="4">
    <source>
        <dbReference type="ARBA" id="ARBA00022459"/>
    </source>
</evidence>
<evidence type="ECO:0000313" key="14">
    <source>
        <dbReference type="EMBL" id="CUS22283.1"/>
    </source>
</evidence>
<evidence type="ECO:0000256" key="12">
    <source>
        <dbReference type="ARBA" id="ARBA00031468"/>
    </source>
</evidence>
<organism evidence="14 15">
    <name type="scientific">Lachancea quebecensis</name>
    <dbReference type="NCBI Taxonomy" id="1654605"/>
    <lineage>
        <taxon>Eukaryota</taxon>
        <taxon>Fungi</taxon>
        <taxon>Dikarya</taxon>
        <taxon>Ascomycota</taxon>
        <taxon>Saccharomycotina</taxon>
        <taxon>Saccharomycetes</taxon>
        <taxon>Saccharomycetales</taxon>
        <taxon>Saccharomycetaceae</taxon>
        <taxon>Lachancea</taxon>
    </lineage>
</organism>
<evidence type="ECO:0000256" key="8">
    <source>
        <dbReference type="ARBA" id="ARBA00022989"/>
    </source>
</evidence>
<comment type="function">
    <text evidence="1 13">Required for nuclear membrane fusion during karyogamy.</text>
</comment>
<sequence length="525" mass="60555">MFKEDLMGSCWSMQQAMGAGLLTVIVWVFYSRLGDCDRLETVDYKLLSLEESGPLSNELERIVELNFPFYKSSCAMDALRDFLPRCIKHGIDTIDPKRRVNTAIKLSFCEFQESGLEELPEHCQKSTQDEMKKCLDEMRSSPQWWTTYSGNYQRLPTLCYENSLPFEKEQLLEVFLNVTRMYADFNKILDLKLQRRFEEYEATAEKNLFKVKRVFENYFNDFDDSYSARKATFFQDFEHHQEDTLLAFDKNIKVVQTEVAGFESDMWQDLKALKQYIHELNDDLRSSGSRDRIESIKAESLVQLQNLRDIIKTSSEDSVSFIKSKEETLNHFYSKTTNQLSKVDEAVSNTYMDALLAIQDLRGLVQDSITPLVKEDIENPLRQLSQDLAQNLEAIDDNLCEKAELWANSFDDTFERVHADLNFTAWEVRHINKDLGNFTAAFEGHLKALNISIKVFSISLDSLVKLLRIVPPAARPFLMIVILRYCPTAFSFSLGKLIGNMAQVFQICVVIIALMSGCLLGFNLT</sequence>
<evidence type="ECO:0000256" key="3">
    <source>
        <dbReference type="ARBA" id="ARBA00021601"/>
    </source>
</evidence>
<keyword evidence="7 13" id="KW-0256">Endoplasmic reticulum</keyword>
<evidence type="ECO:0000256" key="6">
    <source>
        <dbReference type="ARBA" id="ARBA00022729"/>
    </source>
</evidence>
<dbReference type="GO" id="GO:0000742">
    <property type="term" value="P:karyogamy involved in conjugation with cellular fusion"/>
    <property type="evidence" value="ECO:0007669"/>
    <property type="project" value="UniProtKB-UniRule"/>
</dbReference>
<feature type="transmembrane region" description="Helical" evidence="13">
    <location>
        <begin position="504"/>
        <end position="524"/>
    </location>
</feature>
<evidence type="ECO:0000256" key="7">
    <source>
        <dbReference type="ARBA" id="ARBA00022824"/>
    </source>
</evidence>
<evidence type="ECO:0000256" key="1">
    <source>
        <dbReference type="ARBA" id="ARBA00003389"/>
    </source>
</evidence>
<keyword evidence="8 13" id="KW-1133">Transmembrane helix</keyword>
<keyword evidence="9 13" id="KW-0472">Membrane</keyword>
<dbReference type="Proteomes" id="UP000236544">
    <property type="component" value="Unassembled WGS sequence"/>
</dbReference>
<evidence type="ECO:0000313" key="15">
    <source>
        <dbReference type="Proteomes" id="UP000236544"/>
    </source>
</evidence>
<dbReference type="EMBL" id="LN890537">
    <property type="protein sequence ID" value="CUS22283.1"/>
    <property type="molecule type" value="Genomic_DNA"/>
</dbReference>
<comment type="subcellular location">
    <subcellularLocation>
        <location evidence="13">Endoplasmic reticulum membrane</location>
    </subcellularLocation>
    <subcellularLocation>
        <location evidence="13">Nucleus membrane</location>
    </subcellularLocation>
</comment>
<evidence type="ECO:0000256" key="13">
    <source>
        <dbReference type="RuleBase" id="RU368082"/>
    </source>
</evidence>
<dbReference type="PANTHER" id="PTHR28012">
    <property type="entry name" value="NUCLEAR FUSION PROTEIN KAR5"/>
    <property type="match status" value="1"/>
</dbReference>
<accession>A0A0P1KRH8</accession>
<dbReference type="GO" id="GO:0005789">
    <property type="term" value="C:endoplasmic reticulum membrane"/>
    <property type="evidence" value="ECO:0007669"/>
    <property type="project" value="UniProtKB-SubCell"/>
</dbReference>
<keyword evidence="15" id="KW-1185">Reference proteome</keyword>
<comment type="similarity">
    <text evidence="2 13">Belongs to the KAR5 family.</text>
</comment>
<keyword evidence="11 13" id="KW-0539">Nucleus</keyword>
<dbReference type="InterPro" id="IPR007292">
    <property type="entry name" value="Nuclear_fusion_Kar5"/>
</dbReference>
<keyword evidence="4 13" id="KW-0415">Karyogamy</keyword>
<evidence type="ECO:0000256" key="5">
    <source>
        <dbReference type="ARBA" id="ARBA00022692"/>
    </source>
</evidence>
<gene>
    <name evidence="14" type="ORF">LAQU0_S05e01882g</name>
</gene>
<dbReference type="GO" id="GO:0048288">
    <property type="term" value="P:nuclear membrane fusion involved in karyogamy"/>
    <property type="evidence" value="ECO:0007669"/>
    <property type="project" value="UniProtKB-UniRule"/>
</dbReference>
<dbReference type="OrthoDB" id="5311848at2759"/>
<keyword evidence="10" id="KW-0325">Glycoprotein</keyword>
<dbReference type="Pfam" id="PF04163">
    <property type="entry name" value="Tht1"/>
    <property type="match status" value="1"/>
</dbReference>
<dbReference type="PANTHER" id="PTHR28012:SF1">
    <property type="entry name" value="NUCLEAR FUSION PROTEIN KAR5"/>
    <property type="match status" value="1"/>
</dbReference>
<protein>
    <recommendedName>
        <fullName evidence="3 13">Nuclear fusion protein KAR5</fullName>
    </recommendedName>
    <alternativeName>
        <fullName evidence="12 13">Karyogamy protein 5</fullName>
    </alternativeName>
</protein>
<keyword evidence="5 13" id="KW-0812">Transmembrane</keyword>
<evidence type="ECO:0000256" key="2">
    <source>
        <dbReference type="ARBA" id="ARBA00010473"/>
    </source>
</evidence>
<reference evidence="15" key="1">
    <citation type="submission" date="2015-10" db="EMBL/GenBank/DDBJ databases">
        <authorList>
            <person name="Devillers H."/>
        </authorList>
    </citation>
    <scope>NUCLEOTIDE SEQUENCE [LARGE SCALE GENOMIC DNA]</scope>
</reference>
<dbReference type="AlphaFoldDB" id="A0A0P1KRH8"/>
<keyword evidence="6 13" id="KW-0732">Signal</keyword>
<dbReference type="GO" id="GO:0031965">
    <property type="term" value="C:nuclear membrane"/>
    <property type="evidence" value="ECO:0007669"/>
    <property type="project" value="UniProtKB-SubCell"/>
</dbReference>
<evidence type="ECO:0000256" key="11">
    <source>
        <dbReference type="ARBA" id="ARBA00023242"/>
    </source>
</evidence>
<evidence type="ECO:0000256" key="9">
    <source>
        <dbReference type="ARBA" id="ARBA00023136"/>
    </source>
</evidence>